<dbReference type="EMBL" id="CP023564">
    <property type="protein sequence ID" value="ATG53871.1"/>
    <property type="molecule type" value="Genomic_DNA"/>
</dbReference>
<reference evidence="2 3" key="1">
    <citation type="journal article" date="2014" name="Int. J. Syst. Evol. Microbiol.">
        <title>Brachybacterium ginsengisoli sp. nov., isolated from soil of a ginseng field.</title>
        <authorList>
            <person name="Hoang V.A."/>
            <person name="Kim Y.J."/>
            <person name="Nguyen N.L."/>
            <person name="Yang D.C."/>
        </authorList>
    </citation>
    <scope>NUCLEOTIDE SEQUENCE [LARGE SCALE GENOMIC DNA]</scope>
    <source>
        <strain evidence="2 3">DCY80</strain>
    </source>
</reference>
<dbReference type="OrthoDB" id="9795199at2"/>
<dbReference type="SUPFAM" id="SSF55729">
    <property type="entry name" value="Acyl-CoA N-acyltransferases (Nat)"/>
    <property type="match status" value="1"/>
</dbReference>
<dbReference type="PROSITE" id="PS51186">
    <property type="entry name" value="GNAT"/>
    <property type="match status" value="1"/>
</dbReference>
<dbReference type="RefSeq" id="WP_096798350.1">
    <property type="nucleotide sequence ID" value="NZ_CP023564.1"/>
</dbReference>
<dbReference type="Pfam" id="PF13302">
    <property type="entry name" value="Acetyltransf_3"/>
    <property type="match status" value="1"/>
</dbReference>
<evidence type="ECO:0000313" key="3">
    <source>
        <dbReference type="Proteomes" id="UP000217889"/>
    </source>
</evidence>
<evidence type="ECO:0000313" key="2">
    <source>
        <dbReference type="EMBL" id="ATG53871.1"/>
    </source>
</evidence>
<proteinExistence type="predicted"/>
<dbReference type="AlphaFoldDB" id="A0A291GUH9"/>
<protein>
    <submittedName>
        <fullName evidence="2">N-acetyltransferase</fullName>
    </submittedName>
</protein>
<organism evidence="2 3">
    <name type="scientific">Brachybacterium ginsengisoli</name>
    <dbReference type="NCBI Taxonomy" id="1331682"/>
    <lineage>
        <taxon>Bacteria</taxon>
        <taxon>Bacillati</taxon>
        <taxon>Actinomycetota</taxon>
        <taxon>Actinomycetes</taxon>
        <taxon>Micrococcales</taxon>
        <taxon>Dermabacteraceae</taxon>
        <taxon>Brachybacterium</taxon>
    </lineage>
</organism>
<feature type="domain" description="N-acetyltransferase" evidence="1">
    <location>
        <begin position="30"/>
        <end position="197"/>
    </location>
</feature>
<dbReference type="InterPro" id="IPR000182">
    <property type="entry name" value="GNAT_dom"/>
</dbReference>
<dbReference type="KEGG" id="bgg:CFK41_03055"/>
<name>A0A291GUH9_9MICO</name>
<keyword evidence="2" id="KW-0808">Transferase</keyword>
<sequence>MSTGPDPALAAVPTASLATPRPVVLENDRVRLEPLGPQHVEGLQAAVADGEIWRIPFAPHVPAPDQVAERVAAQCASDEAGTTVSWAVIDRTDGRIVGHTTYLNISRRDRRLEIGTTYLAASAQRTGINAAMKLALLAHAFEELGCLGVEFRVHHLNTASRRAVERLGAQQDGILRAHRIMPDGTLRHTVVYSILAWEWSGAKASLEHRLRR</sequence>
<dbReference type="Gene3D" id="3.40.630.30">
    <property type="match status" value="1"/>
</dbReference>
<dbReference type="PANTHER" id="PTHR43610:SF1">
    <property type="entry name" value="N-ACETYLTRANSFERASE DOMAIN-CONTAINING PROTEIN"/>
    <property type="match status" value="1"/>
</dbReference>
<dbReference type="Proteomes" id="UP000217889">
    <property type="component" value="Chromosome"/>
</dbReference>
<evidence type="ECO:0000259" key="1">
    <source>
        <dbReference type="PROSITE" id="PS51186"/>
    </source>
</evidence>
<dbReference type="InterPro" id="IPR016181">
    <property type="entry name" value="Acyl_CoA_acyltransferase"/>
</dbReference>
<gene>
    <name evidence="2" type="ORF">CFK41_03055</name>
</gene>
<accession>A0A291GUH9</accession>
<dbReference type="GO" id="GO:0016747">
    <property type="term" value="F:acyltransferase activity, transferring groups other than amino-acyl groups"/>
    <property type="evidence" value="ECO:0007669"/>
    <property type="project" value="InterPro"/>
</dbReference>
<keyword evidence="3" id="KW-1185">Reference proteome</keyword>
<dbReference type="PANTHER" id="PTHR43610">
    <property type="entry name" value="BLL6696 PROTEIN"/>
    <property type="match status" value="1"/>
</dbReference>